<keyword evidence="1" id="KW-0472">Membrane</keyword>
<dbReference type="RefSeq" id="WP_166210630.1">
    <property type="nucleotide sequence ID" value="NZ_CP088285.1"/>
</dbReference>
<feature type="transmembrane region" description="Helical" evidence="1">
    <location>
        <begin position="36"/>
        <end position="58"/>
    </location>
</feature>
<dbReference type="EMBL" id="JAAOLE020000001">
    <property type="protein sequence ID" value="NVI42373.1"/>
    <property type="molecule type" value="Genomic_DNA"/>
</dbReference>
<dbReference type="Proteomes" id="UP001432046">
    <property type="component" value="Chromosome"/>
</dbReference>
<sequence>MSSLIVLIAIPVVAVALLSGRFTANSAVERGRSRRAWFVWGALLFPLFPIPWMVPALLPNK</sequence>
<evidence type="ECO:0000313" key="3">
    <source>
        <dbReference type="EMBL" id="WXC81303.1"/>
    </source>
</evidence>
<keyword evidence="4" id="KW-1185">Reference proteome</keyword>
<dbReference type="AlphaFoldDB" id="A0A973ZZ40"/>
<keyword evidence="1" id="KW-0812">Transmembrane</keyword>
<keyword evidence="1" id="KW-1133">Transmembrane helix</keyword>
<gene>
    <name evidence="2" type="ORF">HAP48_004530</name>
    <name evidence="3" type="ORF">WDK88_06675</name>
</gene>
<reference evidence="3" key="2">
    <citation type="journal article" date="2021" name="Int. J. Syst. Evol. Microbiol.">
        <title>Bradyrhizobium septentrionale sp. nov. (sv. septentrionale) and Bradyrhizobium quebecense sp. nov. (sv. septentrionale) associated with legumes native to Canada possess rearranged symbiosis genes and numerous insertion sequences.</title>
        <authorList>
            <person name="Bromfield E.S.P."/>
            <person name="Cloutier S."/>
        </authorList>
    </citation>
    <scope>NUCLEOTIDE SEQUENCE</scope>
    <source>
        <strain evidence="3">5S5</strain>
    </source>
</reference>
<reference evidence="3" key="3">
    <citation type="submission" date="2024-03" db="EMBL/GenBank/DDBJ databases">
        <authorList>
            <person name="Bromfield E.S.P."/>
            <person name="Cloutier S."/>
        </authorList>
    </citation>
    <scope>NUCLEOTIDE SEQUENCE</scope>
    <source>
        <strain evidence="3">5S5</strain>
    </source>
</reference>
<accession>A0A973ZZ40</accession>
<evidence type="ECO:0000313" key="2">
    <source>
        <dbReference type="EMBL" id="NVI42373.1"/>
    </source>
</evidence>
<organism evidence="2">
    <name type="scientific">Bradyrhizobium septentrionale</name>
    <dbReference type="NCBI Taxonomy" id="1404411"/>
    <lineage>
        <taxon>Bacteria</taxon>
        <taxon>Pseudomonadati</taxon>
        <taxon>Pseudomonadota</taxon>
        <taxon>Alphaproteobacteria</taxon>
        <taxon>Hyphomicrobiales</taxon>
        <taxon>Nitrobacteraceae</taxon>
        <taxon>Bradyrhizobium</taxon>
    </lineage>
</organism>
<name>A0A973ZZ40_9BRAD</name>
<evidence type="ECO:0000256" key="1">
    <source>
        <dbReference type="SAM" id="Phobius"/>
    </source>
</evidence>
<proteinExistence type="predicted"/>
<evidence type="ECO:0000313" key="4">
    <source>
        <dbReference type="Proteomes" id="UP001432046"/>
    </source>
</evidence>
<protein>
    <submittedName>
        <fullName evidence="2">Uncharacterized protein</fullName>
    </submittedName>
</protein>
<dbReference type="EMBL" id="CP147711">
    <property type="protein sequence ID" value="WXC81303.1"/>
    <property type="molecule type" value="Genomic_DNA"/>
</dbReference>
<reference evidence="2" key="1">
    <citation type="submission" date="2020-06" db="EMBL/GenBank/DDBJ databases">
        <title>Whole Genome Sequence of Bradyrhizobium sp. Strain 1S1.</title>
        <authorList>
            <person name="Bromfield E.S.P."/>
            <person name="Cloutier S."/>
        </authorList>
    </citation>
    <scope>NUCLEOTIDE SEQUENCE [LARGE SCALE GENOMIC DNA]</scope>
    <source>
        <strain evidence="2">1S1</strain>
    </source>
</reference>